<organism evidence="1">
    <name type="scientific">Arundo donax</name>
    <name type="common">Giant reed</name>
    <name type="synonym">Donax arundinaceus</name>
    <dbReference type="NCBI Taxonomy" id="35708"/>
    <lineage>
        <taxon>Eukaryota</taxon>
        <taxon>Viridiplantae</taxon>
        <taxon>Streptophyta</taxon>
        <taxon>Embryophyta</taxon>
        <taxon>Tracheophyta</taxon>
        <taxon>Spermatophyta</taxon>
        <taxon>Magnoliopsida</taxon>
        <taxon>Liliopsida</taxon>
        <taxon>Poales</taxon>
        <taxon>Poaceae</taxon>
        <taxon>PACMAD clade</taxon>
        <taxon>Arundinoideae</taxon>
        <taxon>Arundineae</taxon>
        <taxon>Arundo</taxon>
    </lineage>
</organism>
<accession>A0A0A8YLN1</accession>
<reference evidence="1" key="1">
    <citation type="submission" date="2014-09" db="EMBL/GenBank/DDBJ databases">
        <authorList>
            <person name="Magalhaes I.L.F."/>
            <person name="Oliveira U."/>
            <person name="Santos F.R."/>
            <person name="Vidigal T.H.D.A."/>
            <person name="Brescovit A.D."/>
            <person name="Santos A.J."/>
        </authorList>
    </citation>
    <scope>NUCLEOTIDE SEQUENCE</scope>
    <source>
        <tissue evidence="1">Shoot tissue taken approximately 20 cm above the soil surface</tissue>
    </source>
</reference>
<protein>
    <submittedName>
        <fullName evidence="1">Uncharacterized protein</fullName>
    </submittedName>
</protein>
<evidence type="ECO:0000313" key="1">
    <source>
        <dbReference type="EMBL" id="JAD26518.1"/>
    </source>
</evidence>
<reference evidence="1" key="2">
    <citation type="journal article" date="2015" name="Data Brief">
        <title>Shoot transcriptome of the giant reed, Arundo donax.</title>
        <authorList>
            <person name="Barrero R.A."/>
            <person name="Guerrero F.D."/>
            <person name="Moolhuijzen P."/>
            <person name="Goolsby J.A."/>
            <person name="Tidwell J."/>
            <person name="Bellgard S.E."/>
            <person name="Bellgard M.I."/>
        </authorList>
    </citation>
    <scope>NUCLEOTIDE SEQUENCE</scope>
    <source>
        <tissue evidence="1">Shoot tissue taken approximately 20 cm above the soil surface</tissue>
    </source>
</reference>
<name>A0A0A8YLN1_ARUDO</name>
<dbReference type="EMBL" id="GBRH01271377">
    <property type="protein sequence ID" value="JAD26518.1"/>
    <property type="molecule type" value="Transcribed_RNA"/>
</dbReference>
<sequence>MFLCNQTKGLRVFDRIQS</sequence>
<proteinExistence type="predicted"/>
<dbReference type="AlphaFoldDB" id="A0A0A8YLN1"/>